<accession>A0A9Q1E8B7</accession>
<name>A0A9Q1E8B7_SYNKA</name>
<comment type="caution">
    <text evidence="1">The sequence shown here is derived from an EMBL/GenBank/DDBJ whole genome shotgun (WGS) entry which is preliminary data.</text>
</comment>
<proteinExistence type="predicted"/>
<organism evidence="1 2">
    <name type="scientific">Synaphobranchus kaupii</name>
    <name type="common">Kaup's arrowtooth eel</name>
    <dbReference type="NCBI Taxonomy" id="118154"/>
    <lineage>
        <taxon>Eukaryota</taxon>
        <taxon>Metazoa</taxon>
        <taxon>Chordata</taxon>
        <taxon>Craniata</taxon>
        <taxon>Vertebrata</taxon>
        <taxon>Euteleostomi</taxon>
        <taxon>Actinopterygii</taxon>
        <taxon>Neopterygii</taxon>
        <taxon>Teleostei</taxon>
        <taxon>Anguilliformes</taxon>
        <taxon>Synaphobranchidae</taxon>
        <taxon>Synaphobranchus</taxon>
    </lineage>
</organism>
<sequence length="101" mass="10599">MWCNLRDSYVRNKRDIQGRSGRGQQEKEVEIYGSNVFLEIFHDKEKEGGAAGRTAQEAGGDGCIALEAGGDGCIALEAGSDGYIALEAGGDGCIALEAGDE</sequence>
<evidence type="ECO:0000313" key="1">
    <source>
        <dbReference type="EMBL" id="KAJ8333997.1"/>
    </source>
</evidence>
<keyword evidence="2" id="KW-1185">Reference proteome</keyword>
<dbReference type="EMBL" id="JAINUF010000022">
    <property type="protein sequence ID" value="KAJ8333997.1"/>
    <property type="molecule type" value="Genomic_DNA"/>
</dbReference>
<dbReference type="Proteomes" id="UP001152622">
    <property type="component" value="Chromosome 22"/>
</dbReference>
<dbReference type="AlphaFoldDB" id="A0A9Q1E8B7"/>
<evidence type="ECO:0000313" key="2">
    <source>
        <dbReference type="Proteomes" id="UP001152622"/>
    </source>
</evidence>
<protein>
    <submittedName>
        <fullName evidence="1">Uncharacterized protein</fullName>
    </submittedName>
</protein>
<gene>
    <name evidence="1" type="ORF">SKAU_G00413160</name>
</gene>
<reference evidence="1" key="1">
    <citation type="journal article" date="2023" name="Science">
        <title>Genome structures resolve the early diversification of teleost fishes.</title>
        <authorList>
            <person name="Parey E."/>
            <person name="Louis A."/>
            <person name="Montfort J."/>
            <person name="Bouchez O."/>
            <person name="Roques C."/>
            <person name="Iampietro C."/>
            <person name="Lluch J."/>
            <person name="Castinel A."/>
            <person name="Donnadieu C."/>
            <person name="Desvignes T."/>
            <person name="Floi Bucao C."/>
            <person name="Jouanno E."/>
            <person name="Wen M."/>
            <person name="Mejri S."/>
            <person name="Dirks R."/>
            <person name="Jansen H."/>
            <person name="Henkel C."/>
            <person name="Chen W.J."/>
            <person name="Zahm M."/>
            <person name="Cabau C."/>
            <person name="Klopp C."/>
            <person name="Thompson A.W."/>
            <person name="Robinson-Rechavi M."/>
            <person name="Braasch I."/>
            <person name="Lecointre G."/>
            <person name="Bobe J."/>
            <person name="Postlethwait J.H."/>
            <person name="Berthelot C."/>
            <person name="Roest Crollius H."/>
            <person name="Guiguen Y."/>
        </authorList>
    </citation>
    <scope>NUCLEOTIDE SEQUENCE</scope>
    <source>
        <strain evidence="1">WJC10195</strain>
    </source>
</reference>